<dbReference type="OrthoDB" id="9782658at2"/>
<dbReference type="PIRSF" id="PIRSF012702">
    <property type="entry name" value="UCP012702"/>
    <property type="match status" value="1"/>
</dbReference>
<keyword evidence="1" id="KW-0479">Metal-binding</keyword>
<evidence type="ECO:0000313" key="4">
    <source>
        <dbReference type="EMBL" id="SHJ27689.1"/>
    </source>
</evidence>
<dbReference type="Proteomes" id="UP000184387">
    <property type="component" value="Unassembled WGS sequence"/>
</dbReference>
<name>A0A1M6HZL2_9PROT</name>
<feature type="domain" description="Microcystin LR degradation protein MlrC C-terminal" evidence="2">
    <location>
        <begin position="300"/>
        <end position="481"/>
    </location>
</feature>
<feature type="domain" description="Microcystin LR degradation protein MlrC N-terminal" evidence="3">
    <location>
        <begin position="2"/>
        <end position="286"/>
    </location>
</feature>
<protein>
    <recommendedName>
        <fullName evidence="1">Microcystinase C</fullName>
        <shortName evidence="1">MlrC</shortName>
    </recommendedName>
</protein>
<keyword evidence="5" id="KW-1185">Reference proteome</keyword>
<dbReference type="InterPro" id="IPR010799">
    <property type="entry name" value="MlrC_C"/>
</dbReference>
<evidence type="ECO:0000259" key="2">
    <source>
        <dbReference type="Pfam" id="PF07171"/>
    </source>
</evidence>
<dbReference type="GO" id="GO:0006508">
    <property type="term" value="P:proteolysis"/>
    <property type="evidence" value="ECO:0007669"/>
    <property type="project" value="UniProtKB-KW"/>
</dbReference>
<dbReference type="GO" id="GO:0008237">
    <property type="term" value="F:metallopeptidase activity"/>
    <property type="evidence" value="ECO:0007669"/>
    <property type="project" value="UniProtKB-KW"/>
</dbReference>
<comment type="function">
    <text evidence="1">Involved in peptidolytic degradation of cyclic heptapeptide hepatotoxin microcystin (MC).</text>
</comment>
<evidence type="ECO:0000259" key="3">
    <source>
        <dbReference type="Pfam" id="PF07364"/>
    </source>
</evidence>
<dbReference type="Pfam" id="PF07364">
    <property type="entry name" value="DUF1485"/>
    <property type="match status" value="1"/>
</dbReference>
<dbReference type="STRING" id="198092.SAMN02745194_02148"/>
<keyword evidence="1" id="KW-0482">Metalloprotease</keyword>
<accession>A0A1M6HZL2</accession>
<evidence type="ECO:0000313" key="5">
    <source>
        <dbReference type="Proteomes" id="UP000184387"/>
    </source>
</evidence>
<dbReference type="EMBL" id="FQZF01000011">
    <property type="protein sequence ID" value="SHJ27689.1"/>
    <property type="molecule type" value="Genomic_DNA"/>
</dbReference>
<keyword evidence="1" id="KW-0645">Protease</keyword>
<dbReference type="InterPro" id="IPR015995">
    <property type="entry name" value="MlrC_N"/>
</dbReference>
<dbReference type="AlphaFoldDB" id="A0A1M6HZL2"/>
<comment type="cofactor">
    <cofactor evidence="1">
        <name>Zn(2+)</name>
        <dbReference type="ChEBI" id="CHEBI:29105"/>
    </cofactor>
    <text evidence="1">Binds 1 zinc ion per subunit.</text>
</comment>
<keyword evidence="1" id="KW-0378">Hydrolase</keyword>
<sequence length="494" mass="52797">MKLAVGMFKHETNTFSPVPTRWEDFGPGGPLFGDAAHKAFRHSGYGLSGLLEVAEEMGAEIAVPIAARALPSAPVEREAFERLSDILCHAALSCDAMLLDLHGAMVAEGVEDGEGELLARIRRVRPGLPIGVSLDSHANLSDLFIANCTVMPGYRTYPHTDMPATGRMAARMLRDVLKERLDPITVVRRCPMLPDMVKCITDSEPMSLLIEAAAKAERDGMPCVTVFTGFPLADTADTGLCVLATSNGDPARAAAVAQEIVDLAWSLRDRFTTPTFEALADSIERAAAIGAGDGEGPVILADMSDNCHSGGTMDSMAVVAAALDRGLDGILAGPICDPEAVARMIEAGVGASITIDVGGKRPIPALKEPLHPLQLTGTVRSIALGRFTVEGPIFTGMPVDLGRCAVLETGRLTLLVSEARVEALDPLQYRIFGLEPTRFRYVVLKSKTNHRPTFLPLARANVECQGPGVATLDLHALDFRHVRRPIFPLDRSNA</sequence>
<dbReference type="Pfam" id="PF07171">
    <property type="entry name" value="MlrC_C"/>
    <property type="match status" value="1"/>
</dbReference>
<organism evidence="4 5">
    <name type="scientific">Muricoccus roseus</name>
    <dbReference type="NCBI Taxonomy" id="198092"/>
    <lineage>
        <taxon>Bacteria</taxon>
        <taxon>Pseudomonadati</taxon>
        <taxon>Pseudomonadota</taxon>
        <taxon>Alphaproteobacteria</taxon>
        <taxon>Acetobacterales</taxon>
        <taxon>Roseomonadaceae</taxon>
        <taxon>Muricoccus</taxon>
    </lineage>
</organism>
<dbReference type="RefSeq" id="WP_073134570.1">
    <property type="nucleotide sequence ID" value="NZ_FQZF01000011.1"/>
</dbReference>
<evidence type="ECO:0000256" key="1">
    <source>
        <dbReference type="PIRNR" id="PIRNR012702"/>
    </source>
</evidence>
<gene>
    <name evidence="4" type="ORF">SAMN02745194_02148</name>
</gene>
<comment type="similarity">
    <text evidence="1">Belongs to the peptidase M81 family.</text>
</comment>
<proteinExistence type="inferred from homology"/>
<dbReference type="GO" id="GO:0046872">
    <property type="term" value="F:metal ion binding"/>
    <property type="evidence" value="ECO:0007669"/>
    <property type="project" value="UniProtKB-KW"/>
</dbReference>
<dbReference type="InterPro" id="IPR009197">
    <property type="entry name" value="MlrC"/>
</dbReference>
<reference evidence="4 5" key="1">
    <citation type="submission" date="2016-11" db="EMBL/GenBank/DDBJ databases">
        <authorList>
            <person name="Jaros S."/>
            <person name="Januszkiewicz K."/>
            <person name="Wedrychowicz H."/>
        </authorList>
    </citation>
    <scope>NUCLEOTIDE SEQUENCE [LARGE SCALE GENOMIC DNA]</scope>
    <source>
        <strain evidence="4 5">DSM 14916</strain>
    </source>
</reference>